<dbReference type="Proteomes" id="UP000325516">
    <property type="component" value="Chromosome"/>
</dbReference>
<evidence type="ECO:0000313" key="2">
    <source>
        <dbReference type="EMBL" id="QEW02536.1"/>
    </source>
</evidence>
<protein>
    <submittedName>
        <fullName evidence="2">GyrI-like domain-containing protein</fullName>
    </submittedName>
</protein>
<feature type="domain" description="AraC effector-binding" evidence="1">
    <location>
        <begin position="10"/>
        <end position="157"/>
    </location>
</feature>
<name>A0A5J6L2G6_9MICO</name>
<gene>
    <name evidence="2" type="ORF">F6J85_05085</name>
</gene>
<dbReference type="EMBL" id="CP044232">
    <property type="protein sequence ID" value="QEW02536.1"/>
    <property type="molecule type" value="Genomic_DNA"/>
</dbReference>
<dbReference type="SMART" id="SM00871">
    <property type="entry name" value="AraC_E_bind"/>
    <property type="match status" value="1"/>
</dbReference>
<organism evidence="2 3">
    <name type="scientific">Microbacterium lushaniae</name>
    <dbReference type="NCBI Taxonomy" id="2614639"/>
    <lineage>
        <taxon>Bacteria</taxon>
        <taxon>Bacillati</taxon>
        <taxon>Actinomycetota</taxon>
        <taxon>Actinomycetes</taxon>
        <taxon>Micrococcales</taxon>
        <taxon>Microbacteriaceae</taxon>
        <taxon>Microbacterium</taxon>
    </lineage>
</organism>
<accession>A0A5J6L2G6</accession>
<dbReference type="SUPFAM" id="SSF55136">
    <property type="entry name" value="Probable bacterial effector-binding domain"/>
    <property type="match status" value="1"/>
</dbReference>
<dbReference type="KEGG" id="mlz:F6J85_05085"/>
<keyword evidence="3" id="KW-1185">Reference proteome</keyword>
<dbReference type="InterPro" id="IPR010499">
    <property type="entry name" value="AraC_E-bd"/>
</dbReference>
<dbReference type="InterPro" id="IPR011256">
    <property type="entry name" value="Reg_factor_effector_dom_sf"/>
</dbReference>
<dbReference type="RefSeq" id="WP_150924105.1">
    <property type="nucleotide sequence ID" value="NZ_CP044232.1"/>
</dbReference>
<dbReference type="AlphaFoldDB" id="A0A5J6L2G6"/>
<dbReference type="Gene3D" id="3.20.80.10">
    <property type="entry name" value="Regulatory factor, effector binding domain"/>
    <property type="match status" value="1"/>
</dbReference>
<reference evidence="3" key="1">
    <citation type="submission" date="2019-09" db="EMBL/GenBank/DDBJ databases">
        <title>Mumia zhuanghuii sp. nov. isolated from the intestinal contents of plateau pika (Ochotona curzoniae) in the Qinghai-Tibet plateau of China.</title>
        <authorList>
            <person name="Tian Z."/>
        </authorList>
    </citation>
    <scope>NUCLEOTIDE SEQUENCE [LARGE SCALE GENOMIC DNA]</scope>
    <source>
        <strain evidence="3">L-031</strain>
    </source>
</reference>
<evidence type="ECO:0000313" key="3">
    <source>
        <dbReference type="Proteomes" id="UP000325516"/>
    </source>
</evidence>
<proteinExistence type="predicted"/>
<sequence>MTRREGASVSAITETDLGDLRLVQVSAVMDMGDIATKLPAMFDRVAAALAAAGSPRTGPGIAHYTVHGERTMVGAAEQVAGRTPEGLHAEVLPVVHHALALRYDAPDLDGMPAAWQELLAEVQRRGLTPTGTFREVYRQIPQDGYDRWLVDLQQPVR</sequence>
<evidence type="ECO:0000259" key="1">
    <source>
        <dbReference type="SMART" id="SM00871"/>
    </source>
</evidence>